<dbReference type="SMART" id="SM00557">
    <property type="entry name" value="IG_FLMN"/>
    <property type="match status" value="1"/>
</dbReference>
<evidence type="ECO:0000313" key="4">
    <source>
        <dbReference type="EMBL" id="KOO30018.1"/>
    </source>
</evidence>
<dbReference type="InterPro" id="IPR001298">
    <property type="entry name" value="Filamin/ABP280_rpt"/>
</dbReference>
<evidence type="ECO:0000256" key="1">
    <source>
        <dbReference type="ARBA" id="ARBA00022737"/>
    </source>
</evidence>
<evidence type="ECO:0000313" key="5">
    <source>
        <dbReference type="Proteomes" id="UP000037460"/>
    </source>
</evidence>
<feature type="region of interest" description="Disordered" evidence="3">
    <location>
        <begin position="212"/>
        <end position="233"/>
    </location>
</feature>
<dbReference type="Proteomes" id="UP000037460">
    <property type="component" value="Unassembled WGS sequence"/>
</dbReference>
<organism evidence="4 5">
    <name type="scientific">Chrysochromulina tobinii</name>
    <dbReference type="NCBI Taxonomy" id="1460289"/>
    <lineage>
        <taxon>Eukaryota</taxon>
        <taxon>Haptista</taxon>
        <taxon>Haptophyta</taxon>
        <taxon>Prymnesiophyceae</taxon>
        <taxon>Prymnesiales</taxon>
        <taxon>Chrysochromulinaceae</taxon>
        <taxon>Chrysochromulina</taxon>
    </lineage>
</organism>
<feature type="repeat" description="Filamin" evidence="2">
    <location>
        <begin position="9"/>
        <end position="108"/>
    </location>
</feature>
<keyword evidence="5" id="KW-1185">Reference proteome</keyword>
<accession>A0A0M0JV74</accession>
<dbReference type="AlphaFoldDB" id="A0A0M0JV74"/>
<dbReference type="Pfam" id="PF00630">
    <property type="entry name" value="Filamin"/>
    <property type="match status" value="1"/>
</dbReference>
<reference evidence="5" key="1">
    <citation type="journal article" date="2015" name="PLoS Genet.">
        <title>Genome Sequence and Transcriptome Analyses of Chrysochromulina tobin: Metabolic Tools for Enhanced Algal Fitness in the Prominent Order Prymnesiales (Haptophyceae).</title>
        <authorList>
            <person name="Hovde B.T."/>
            <person name="Deodato C.R."/>
            <person name="Hunsperger H.M."/>
            <person name="Ryken S.A."/>
            <person name="Yost W."/>
            <person name="Jha R.K."/>
            <person name="Patterson J."/>
            <person name="Monnat R.J. Jr."/>
            <person name="Barlow S.B."/>
            <person name="Starkenburg S.R."/>
            <person name="Cattolico R.A."/>
        </authorList>
    </citation>
    <scope>NUCLEOTIDE SEQUENCE</scope>
    <source>
        <strain evidence="5">CCMP291</strain>
    </source>
</reference>
<protein>
    <submittedName>
        <fullName evidence="4">Gelation factor</fullName>
    </submittedName>
</protein>
<dbReference type="Gene3D" id="2.60.40.10">
    <property type="entry name" value="Immunoglobulins"/>
    <property type="match status" value="1"/>
</dbReference>
<gene>
    <name evidence="4" type="ORF">Ctob_010244</name>
</gene>
<dbReference type="PANTHER" id="PTHR38537">
    <property type="entry name" value="JITTERBUG, ISOFORM N"/>
    <property type="match status" value="1"/>
</dbReference>
<sequence length="233" mass="25167">MASASICSPRPAVALQCKAHGKGLETAIAKRRAAFTVELCSADGKRCAQGGETLTVNVTGTSVCRARVNDNEDGTYSVEYKAAASGSYQVSVLLHGAPLPNSPWKISVLMPRPDPSQCIVRGDALSRTSAREIAAFEVGFMDAFGQPTHAEELDVWVERITPRDEAGTGSLELLMHTNAEAAALAWAREWAILRTAKQRGIPAEDLRAELRRLELERRPPPPPPPPPKDEHVP</sequence>
<dbReference type="OrthoDB" id="264520at2759"/>
<dbReference type="PROSITE" id="PS50194">
    <property type="entry name" value="FILAMIN_REPEAT"/>
    <property type="match status" value="1"/>
</dbReference>
<name>A0A0M0JV74_9EUKA</name>
<dbReference type="PANTHER" id="PTHR38537:SF8">
    <property type="entry name" value="FILAMIN-A"/>
    <property type="match status" value="1"/>
</dbReference>
<dbReference type="InterPro" id="IPR044801">
    <property type="entry name" value="Filamin"/>
</dbReference>
<dbReference type="InterPro" id="IPR014756">
    <property type="entry name" value="Ig_E-set"/>
</dbReference>
<dbReference type="GO" id="GO:0051015">
    <property type="term" value="F:actin filament binding"/>
    <property type="evidence" value="ECO:0007669"/>
    <property type="project" value="InterPro"/>
</dbReference>
<evidence type="ECO:0000256" key="2">
    <source>
        <dbReference type="PROSITE-ProRule" id="PRU00087"/>
    </source>
</evidence>
<comment type="caution">
    <text evidence="4">The sequence shown here is derived from an EMBL/GenBank/DDBJ whole genome shotgun (WGS) entry which is preliminary data.</text>
</comment>
<dbReference type="InterPro" id="IPR017868">
    <property type="entry name" value="Filamin/ABP280_repeat-like"/>
</dbReference>
<feature type="non-terminal residue" evidence="4">
    <location>
        <position position="233"/>
    </location>
</feature>
<dbReference type="SUPFAM" id="SSF81296">
    <property type="entry name" value="E set domains"/>
    <property type="match status" value="1"/>
</dbReference>
<dbReference type="InterPro" id="IPR013783">
    <property type="entry name" value="Ig-like_fold"/>
</dbReference>
<proteinExistence type="predicted"/>
<evidence type="ECO:0000256" key="3">
    <source>
        <dbReference type="SAM" id="MobiDB-lite"/>
    </source>
</evidence>
<dbReference type="EMBL" id="JWZX01002310">
    <property type="protein sequence ID" value="KOO30018.1"/>
    <property type="molecule type" value="Genomic_DNA"/>
</dbReference>
<keyword evidence="1" id="KW-0677">Repeat</keyword>
<dbReference type="GO" id="GO:0030036">
    <property type="term" value="P:actin cytoskeleton organization"/>
    <property type="evidence" value="ECO:0007669"/>
    <property type="project" value="InterPro"/>
</dbReference>